<evidence type="ECO:0000313" key="1">
    <source>
        <dbReference type="EMBL" id="MDI2113900.1"/>
    </source>
</evidence>
<dbReference type="RefSeq" id="WP_281463551.1">
    <property type="nucleotide sequence ID" value="NZ_JASBAN010000004.1"/>
</dbReference>
<dbReference type="Proteomes" id="UP001431775">
    <property type="component" value="Unassembled WGS sequence"/>
</dbReference>
<organism evidence="1 2">
    <name type="scientific">Commensalibacter nepenthis</name>
    <dbReference type="NCBI Taxonomy" id="3043872"/>
    <lineage>
        <taxon>Bacteria</taxon>
        <taxon>Pseudomonadati</taxon>
        <taxon>Pseudomonadota</taxon>
        <taxon>Alphaproteobacteria</taxon>
        <taxon>Acetobacterales</taxon>
        <taxon>Acetobacteraceae</taxon>
    </lineage>
</organism>
<name>A0ABT6QAG4_9PROT</name>
<protein>
    <submittedName>
        <fullName evidence="1">Uncharacterized protein</fullName>
    </submittedName>
</protein>
<accession>A0ABT6QAG4</accession>
<gene>
    <name evidence="1" type="ORF">QJV33_11530</name>
</gene>
<proteinExistence type="predicted"/>
<evidence type="ECO:0000313" key="2">
    <source>
        <dbReference type="Proteomes" id="UP001431775"/>
    </source>
</evidence>
<comment type="caution">
    <text evidence="1">The sequence shown here is derived from an EMBL/GenBank/DDBJ whole genome shotgun (WGS) entry which is preliminary data.</text>
</comment>
<reference evidence="1" key="1">
    <citation type="submission" date="2023-05" db="EMBL/GenBank/DDBJ databases">
        <title>Whole genome sequence of Commensalibacter sp.</title>
        <authorList>
            <person name="Charoenyingcharoen P."/>
            <person name="Yukphan P."/>
        </authorList>
    </citation>
    <scope>NUCLEOTIDE SEQUENCE</scope>
    <source>
        <strain evidence="1">TBRC 10068</strain>
    </source>
</reference>
<keyword evidence="2" id="KW-1185">Reference proteome</keyword>
<dbReference type="EMBL" id="JASBAN010000004">
    <property type="protein sequence ID" value="MDI2113900.1"/>
    <property type="molecule type" value="Genomic_DNA"/>
</dbReference>
<sequence length="120" mass="13416">MPWIKFDTNQRIRGVIALNNVQKHQCHELIRLLGYGDLNNVARTLFRDNDNVRIDMQGITTNQEFNIQIQIGNDSVAAVLVSQNINIANIGEQNGLAHAIRSALTASVETATIWRITPPL</sequence>